<reference evidence="1" key="2">
    <citation type="journal article" date="2015" name="Fish Shellfish Immunol.">
        <title>Early steps in the European eel (Anguilla anguilla)-Vibrio vulnificus interaction in the gills: Role of the RtxA13 toxin.</title>
        <authorList>
            <person name="Callol A."/>
            <person name="Pajuelo D."/>
            <person name="Ebbesson L."/>
            <person name="Teles M."/>
            <person name="MacKenzie S."/>
            <person name="Amaro C."/>
        </authorList>
    </citation>
    <scope>NUCLEOTIDE SEQUENCE</scope>
</reference>
<dbReference type="PROSITE" id="PS51257">
    <property type="entry name" value="PROKAR_LIPOPROTEIN"/>
    <property type="match status" value="1"/>
</dbReference>
<name>A0A0E9VNI3_ANGAN</name>
<reference evidence="1" key="1">
    <citation type="submission" date="2014-11" db="EMBL/GenBank/DDBJ databases">
        <authorList>
            <person name="Amaro Gonzalez C."/>
        </authorList>
    </citation>
    <scope>NUCLEOTIDE SEQUENCE</scope>
</reference>
<proteinExistence type="predicted"/>
<dbReference type="AlphaFoldDB" id="A0A0E9VNI3"/>
<organism evidence="1">
    <name type="scientific">Anguilla anguilla</name>
    <name type="common">European freshwater eel</name>
    <name type="synonym">Muraena anguilla</name>
    <dbReference type="NCBI Taxonomy" id="7936"/>
    <lineage>
        <taxon>Eukaryota</taxon>
        <taxon>Metazoa</taxon>
        <taxon>Chordata</taxon>
        <taxon>Craniata</taxon>
        <taxon>Vertebrata</taxon>
        <taxon>Euteleostomi</taxon>
        <taxon>Actinopterygii</taxon>
        <taxon>Neopterygii</taxon>
        <taxon>Teleostei</taxon>
        <taxon>Anguilliformes</taxon>
        <taxon>Anguillidae</taxon>
        <taxon>Anguilla</taxon>
    </lineage>
</organism>
<dbReference type="EMBL" id="GBXM01029617">
    <property type="protein sequence ID" value="JAH78960.1"/>
    <property type="molecule type" value="Transcribed_RNA"/>
</dbReference>
<accession>A0A0E9VNI3</accession>
<evidence type="ECO:0008006" key="2">
    <source>
        <dbReference type="Google" id="ProtNLM"/>
    </source>
</evidence>
<sequence>MKYRCSVELQIVFSFLSGCRKSRG</sequence>
<protein>
    <recommendedName>
        <fullName evidence="2">Lipoprotein</fullName>
    </recommendedName>
</protein>
<evidence type="ECO:0000313" key="1">
    <source>
        <dbReference type="EMBL" id="JAH78960.1"/>
    </source>
</evidence>